<dbReference type="Gene3D" id="2.60.120.460">
    <property type="entry name" value="YjbQ-like"/>
    <property type="match status" value="1"/>
</dbReference>
<dbReference type="InterPro" id="IPR035917">
    <property type="entry name" value="YjbQ-like_sf"/>
</dbReference>
<comment type="similarity">
    <text evidence="1">Belongs to the UPF0047 family.</text>
</comment>
<dbReference type="PANTHER" id="PTHR30615:SF8">
    <property type="entry name" value="UPF0047 PROTEIN C4A8.02C"/>
    <property type="match status" value="1"/>
</dbReference>
<name>A0A1D8K6R6_9GAMM</name>
<protein>
    <submittedName>
        <fullName evidence="2">Secondary thiamine-phosphate synthase</fullName>
    </submittedName>
</protein>
<dbReference type="SUPFAM" id="SSF111038">
    <property type="entry name" value="YjbQ-like"/>
    <property type="match status" value="1"/>
</dbReference>
<dbReference type="Pfam" id="PF01894">
    <property type="entry name" value="YjbQ"/>
    <property type="match status" value="1"/>
</dbReference>
<evidence type="ECO:0000313" key="3">
    <source>
        <dbReference type="Proteomes" id="UP000095342"/>
    </source>
</evidence>
<dbReference type="PIRSF" id="PIRSF004681">
    <property type="entry name" value="UCP004681"/>
    <property type="match status" value="1"/>
</dbReference>
<evidence type="ECO:0000256" key="1">
    <source>
        <dbReference type="ARBA" id="ARBA00005534"/>
    </source>
</evidence>
<sequence>MPTQQFELTVETRGRGSYELTDMLKGHVHGCGIGTGLCHVFVRHTSASLMLCENADPDVRRDLEALMARMIPDGDPLFVHQNEGPDDMPAHARSVLTGSDLTIPVRDGVLALGTWQGVFLWEHRTGALARRLIVTVQGD</sequence>
<dbReference type="RefSeq" id="WP_070072256.1">
    <property type="nucleotide sequence ID" value="NZ_CP017448.1"/>
</dbReference>
<dbReference type="InterPro" id="IPR001602">
    <property type="entry name" value="UPF0047_YjbQ-like"/>
</dbReference>
<dbReference type="AlphaFoldDB" id="A0A1D8K6R6"/>
<proteinExistence type="inferred from homology"/>
<dbReference type="KEGG" id="aaeo:BJI67_05955"/>
<reference evidence="2 3" key="1">
    <citation type="submission" date="2016-09" db="EMBL/GenBank/DDBJ databases">
        <title>Acidihalobacter prosperus V6 (DSM14174).</title>
        <authorList>
            <person name="Khaleque H.N."/>
            <person name="Ramsay J.P."/>
            <person name="Murphy R.J.T."/>
            <person name="Kaksonen A.H."/>
            <person name="Boxall N.J."/>
            <person name="Watkin E.L.J."/>
        </authorList>
    </citation>
    <scope>NUCLEOTIDE SEQUENCE [LARGE SCALE GENOMIC DNA]</scope>
    <source>
        <strain evidence="2 3">V6</strain>
    </source>
</reference>
<dbReference type="NCBIfam" id="TIGR00149">
    <property type="entry name" value="TIGR00149_YjbQ"/>
    <property type="match status" value="1"/>
</dbReference>
<gene>
    <name evidence="2" type="ORF">BJI67_05955</name>
</gene>
<organism evidence="2 3">
    <name type="scientific">Acidihalobacter aeolianus</name>
    <dbReference type="NCBI Taxonomy" id="2792603"/>
    <lineage>
        <taxon>Bacteria</taxon>
        <taxon>Pseudomonadati</taxon>
        <taxon>Pseudomonadota</taxon>
        <taxon>Gammaproteobacteria</taxon>
        <taxon>Chromatiales</taxon>
        <taxon>Ectothiorhodospiraceae</taxon>
        <taxon>Acidihalobacter</taxon>
    </lineage>
</organism>
<evidence type="ECO:0000313" key="2">
    <source>
        <dbReference type="EMBL" id="AOV16667.1"/>
    </source>
</evidence>
<dbReference type="PANTHER" id="PTHR30615">
    <property type="entry name" value="UNCHARACTERIZED PROTEIN YJBQ-RELATED"/>
    <property type="match status" value="1"/>
</dbReference>
<accession>A0A1D8K6R6</accession>
<dbReference type="EMBL" id="CP017448">
    <property type="protein sequence ID" value="AOV16667.1"/>
    <property type="molecule type" value="Genomic_DNA"/>
</dbReference>
<keyword evidence="3" id="KW-1185">Reference proteome</keyword>
<dbReference type="Proteomes" id="UP000095342">
    <property type="component" value="Chromosome"/>
</dbReference>